<comment type="caution">
    <text evidence="1">The sequence shown here is derived from an EMBL/GenBank/DDBJ whole genome shotgun (WGS) entry which is preliminary data.</text>
</comment>
<organism evidence="1 2">
    <name type="scientific">Blomia tropicalis</name>
    <name type="common">Mite</name>
    <dbReference type="NCBI Taxonomy" id="40697"/>
    <lineage>
        <taxon>Eukaryota</taxon>
        <taxon>Metazoa</taxon>
        <taxon>Ecdysozoa</taxon>
        <taxon>Arthropoda</taxon>
        <taxon>Chelicerata</taxon>
        <taxon>Arachnida</taxon>
        <taxon>Acari</taxon>
        <taxon>Acariformes</taxon>
        <taxon>Sarcoptiformes</taxon>
        <taxon>Astigmata</taxon>
        <taxon>Glycyphagoidea</taxon>
        <taxon>Echimyopodidae</taxon>
        <taxon>Blomia</taxon>
    </lineage>
</organism>
<name>A0A9Q0M6J3_BLOTA</name>
<reference evidence="1" key="1">
    <citation type="submission" date="2022-12" db="EMBL/GenBank/DDBJ databases">
        <title>Genome assemblies of Blomia tropicalis.</title>
        <authorList>
            <person name="Cui Y."/>
        </authorList>
    </citation>
    <scope>NUCLEOTIDE SEQUENCE</scope>
    <source>
        <tissue evidence="1">Adult mites</tissue>
    </source>
</reference>
<dbReference type="AlphaFoldDB" id="A0A9Q0M6J3"/>
<evidence type="ECO:0000313" key="1">
    <source>
        <dbReference type="EMBL" id="KAJ6219919.1"/>
    </source>
</evidence>
<proteinExistence type="predicted"/>
<sequence length="757" mass="89552">MPKIMVPPKYKFITKGEESRLTEQTILKIFSNKKNASLWNSYKPLKSHHIYSSPLFDLKYLPFSLDLIEKYSLDEIVNYERNPIDGRINSIRVRWNPTWLWDISTRGMMEVKIAYWGYVRDPNDLRDPCPPEDGIQHQVRRILMHKFLRKGQKNHCAYLVEWAIETVTVDAFKSKNYEIFRNIIIEFLRNNFKKIMTKSDQLLWFDKVIFEVPQINILPKCFHDENMKKIDSAQKKLYKQFKLNNYQKKKLLKLDNLPNEVLREILCHVLLVKSWPINVPEFNIAYKKLALVSQKIRNISNDICKIHVRSILINFGSGMRRIYHGKHGNNGNTELTQGDVLLNYPKNSPGKCLTYNEARNFADRFQFIEQLIICDNRRNCYDKNFDRLYQGIIRLLTAICGRLKALKLVYDHSELDAIYENQMLNCIGLKQRNLIRLELPGKIWDASIECDPTKMLQPILPQLECFSFNYRINLWNTDQLEHLIETVGNKTADCSQISLAFQTNHLMYDLFEVARRNSSWNRVTSLKLFHKNNFEFDRCLGTWLGAYSNICRLTLEQLDDLPLSLRVIRNIPCDLPNLTELILNGFEPIHQLSENVYEHQIQINDDNNIDDPVDFNMVDLDSDEDEIMDIDDDGGYRENFRLHELIFNIEDDEEIDEEENAPRSFYQLPSIKYLTIKTSFKDTFLLPESDGGRELIHIIWKTFPNICRLEITIEDINTRFPNQKNLKQYHDSLKEFVYKYFERPMETLVINFCKISL</sequence>
<dbReference type="EMBL" id="JAPWDV010000002">
    <property type="protein sequence ID" value="KAJ6219919.1"/>
    <property type="molecule type" value="Genomic_DNA"/>
</dbReference>
<accession>A0A9Q0M6J3</accession>
<gene>
    <name evidence="1" type="ORF">RDWZM_005731</name>
</gene>
<keyword evidence="2" id="KW-1185">Reference proteome</keyword>
<evidence type="ECO:0000313" key="2">
    <source>
        <dbReference type="Proteomes" id="UP001142055"/>
    </source>
</evidence>
<dbReference type="Proteomes" id="UP001142055">
    <property type="component" value="Chromosome 2"/>
</dbReference>
<protein>
    <submittedName>
        <fullName evidence="1">Uncharacterized protein</fullName>
    </submittedName>
</protein>